<gene>
    <name evidence="1" type="ORF">GCM10011419_29900</name>
</gene>
<name>A0ABQ3HFC3_9NEIS</name>
<dbReference type="EMBL" id="BMYP01000091">
    <property type="protein sequence ID" value="GHD82459.1"/>
    <property type="molecule type" value="Genomic_DNA"/>
</dbReference>
<protein>
    <submittedName>
        <fullName evidence="1">Uncharacterized protein</fullName>
    </submittedName>
</protein>
<proteinExistence type="predicted"/>
<organism evidence="1 2">
    <name type="scientific">Vogesella fluminis</name>
    <dbReference type="NCBI Taxonomy" id="1069161"/>
    <lineage>
        <taxon>Bacteria</taxon>
        <taxon>Pseudomonadati</taxon>
        <taxon>Pseudomonadota</taxon>
        <taxon>Betaproteobacteria</taxon>
        <taxon>Neisseriales</taxon>
        <taxon>Chromobacteriaceae</taxon>
        <taxon>Vogesella</taxon>
    </lineage>
</organism>
<evidence type="ECO:0000313" key="1">
    <source>
        <dbReference type="EMBL" id="GHD82459.1"/>
    </source>
</evidence>
<comment type="caution">
    <text evidence="1">The sequence shown here is derived from an EMBL/GenBank/DDBJ whole genome shotgun (WGS) entry which is preliminary data.</text>
</comment>
<accession>A0ABQ3HFC3</accession>
<evidence type="ECO:0000313" key="2">
    <source>
        <dbReference type="Proteomes" id="UP000662678"/>
    </source>
</evidence>
<keyword evidence="2" id="KW-1185">Reference proteome</keyword>
<sequence>MVPCLAGLLETRHFPVAHFISGKDMAKAYFCVLLKDAVHNAVIDLDNLPAGTSSDEVEHFAAQGVDIGLWLKSDLNRAVRVADNIRNGMFDAESCFLISKLASLYENMPPASEQKDFLIAVCSEQTDIVRTSPEVAEETWRKVSNIGRTPA</sequence>
<reference evidence="2" key="1">
    <citation type="journal article" date="2019" name="Int. J. Syst. Evol. Microbiol.">
        <title>The Global Catalogue of Microorganisms (GCM) 10K type strain sequencing project: providing services to taxonomists for standard genome sequencing and annotation.</title>
        <authorList>
            <consortium name="The Broad Institute Genomics Platform"/>
            <consortium name="The Broad Institute Genome Sequencing Center for Infectious Disease"/>
            <person name="Wu L."/>
            <person name="Ma J."/>
        </authorList>
    </citation>
    <scope>NUCLEOTIDE SEQUENCE [LARGE SCALE GENOMIC DNA]</scope>
    <source>
        <strain evidence="2">KCTC 23713</strain>
    </source>
</reference>
<dbReference type="Proteomes" id="UP000662678">
    <property type="component" value="Unassembled WGS sequence"/>
</dbReference>